<feature type="region of interest" description="Disordered" evidence="1">
    <location>
        <begin position="83"/>
        <end position="104"/>
    </location>
</feature>
<reference evidence="2" key="2">
    <citation type="journal article" date="2024" name="Plant">
        <title>Genomic evolution and insights into agronomic trait innovations of Sesamum species.</title>
        <authorList>
            <person name="Miao H."/>
            <person name="Wang L."/>
            <person name="Qu L."/>
            <person name="Liu H."/>
            <person name="Sun Y."/>
            <person name="Le M."/>
            <person name="Wang Q."/>
            <person name="Wei S."/>
            <person name="Zheng Y."/>
            <person name="Lin W."/>
            <person name="Duan Y."/>
            <person name="Cao H."/>
            <person name="Xiong S."/>
            <person name="Wang X."/>
            <person name="Wei L."/>
            <person name="Li C."/>
            <person name="Ma Q."/>
            <person name="Ju M."/>
            <person name="Zhao R."/>
            <person name="Li G."/>
            <person name="Mu C."/>
            <person name="Tian Q."/>
            <person name="Mei H."/>
            <person name="Zhang T."/>
            <person name="Gao T."/>
            <person name="Zhang H."/>
        </authorList>
    </citation>
    <scope>NUCLEOTIDE SEQUENCE</scope>
    <source>
        <strain evidence="2">KEN8</strain>
    </source>
</reference>
<gene>
    <name evidence="2" type="ORF">Scaly_2833500</name>
</gene>
<organism evidence="2">
    <name type="scientific">Sesamum calycinum</name>
    <dbReference type="NCBI Taxonomy" id="2727403"/>
    <lineage>
        <taxon>Eukaryota</taxon>
        <taxon>Viridiplantae</taxon>
        <taxon>Streptophyta</taxon>
        <taxon>Embryophyta</taxon>
        <taxon>Tracheophyta</taxon>
        <taxon>Spermatophyta</taxon>
        <taxon>Magnoliopsida</taxon>
        <taxon>eudicotyledons</taxon>
        <taxon>Gunneridae</taxon>
        <taxon>Pentapetalae</taxon>
        <taxon>asterids</taxon>
        <taxon>lamiids</taxon>
        <taxon>Lamiales</taxon>
        <taxon>Pedaliaceae</taxon>
        <taxon>Sesamum</taxon>
    </lineage>
</organism>
<dbReference type="EMBL" id="JACGWM010001973">
    <property type="protein sequence ID" value="KAL0284967.1"/>
    <property type="molecule type" value="Genomic_DNA"/>
</dbReference>
<proteinExistence type="predicted"/>
<evidence type="ECO:0000313" key="2">
    <source>
        <dbReference type="EMBL" id="KAL0284967.1"/>
    </source>
</evidence>
<reference evidence="2" key="1">
    <citation type="submission" date="2020-06" db="EMBL/GenBank/DDBJ databases">
        <authorList>
            <person name="Li T."/>
            <person name="Hu X."/>
            <person name="Zhang T."/>
            <person name="Song X."/>
            <person name="Zhang H."/>
            <person name="Dai N."/>
            <person name="Sheng W."/>
            <person name="Hou X."/>
            <person name="Wei L."/>
        </authorList>
    </citation>
    <scope>NUCLEOTIDE SEQUENCE</scope>
    <source>
        <strain evidence="2">KEN8</strain>
        <tissue evidence="2">Leaf</tissue>
    </source>
</reference>
<feature type="compositionally biased region" description="Polar residues" evidence="1">
    <location>
        <begin position="87"/>
        <end position="104"/>
    </location>
</feature>
<sequence length="190" mass="21500">MVVFIKLLEELGLRPTFVNWIAQCVTTTSFSLLINGASYDFFRPTRGVRHGDPLSPYLFIIDVDFLSRLLLREKSLGQKKEMPKLFDNTSPNMKNGLPKSQTATSPWLQELHGSGKTLSNVLKSCNLEHAFQSEQVRLFGFGMTHGSHQSFKPPRPPDFNLNWPPWRKMHTISSCAAPSRKEFGCSLSSK</sequence>
<evidence type="ECO:0000256" key="1">
    <source>
        <dbReference type="SAM" id="MobiDB-lite"/>
    </source>
</evidence>
<dbReference type="PANTHER" id="PTHR46890:SF1">
    <property type="entry name" value="REVERSE TRANSCRIPTASE DOMAIN-CONTAINING PROTEIN"/>
    <property type="match status" value="1"/>
</dbReference>
<dbReference type="AlphaFoldDB" id="A0AAW2IRL7"/>
<dbReference type="PANTHER" id="PTHR46890">
    <property type="entry name" value="NON-LTR RETROLELEMENT REVERSE TRANSCRIPTASE-LIKE PROTEIN-RELATED"/>
    <property type="match status" value="1"/>
</dbReference>
<name>A0AAW2IRL7_9LAMI</name>
<protein>
    <submittedName>
        <fullName evidence="2">Mitochondrial protein</fullName>
    </submittedName>
</protein>
<accession>A0AAW2IRL7</accession>
<dbReference type="InterPro" id="IPR052343">
    <property type="entry name" value="Retrotransposon-Effector_Assoc"/>
</dbReference>
<comment type="caution">
    <text evidence="2">The sequence shown here is derived from an EMBL/GenBank/DDBJ whole genome shotgun (WGS) entry which is preliminary data.</text>
</comment>